<sequence>MLHMYMTARTYRKHIFRPCINFELSNPSPVARAADRFQTSQPCGLYPAPLLAALGRGSWQNKTQTDGIRSLQEGETRRRRYGFNNSCFNSSGSYHSNDIGPPLAVPLRLSA</sequence>
<protein>
    <submittedName>
        <fullName evidence="1">Uncharacterized protein</fullName>
    </submittedName>
</protein>
<proteinExistence type="predicted"/>
<dbReference type="EMBL" id="CP017553">
    <property type="protein sequence ID" value="AOW00077.1"/>
    <property type="molecule type" value="Genomic_DNA"/>
</dbReference>
<dbReference type="VEuPathDB" id="FungiDB:YALI1_A00135g"/>
<dbReference type="Proteomes" id="UP000182444">
    <property type="component" value="Chromosome 1A"/>
</dbReference>
<organism evidence="1 2">
    <name type="scientific">Yarrowia lipolytica</name>
    <name type="common">Candida lipolytica</name>
    <dbReference type="NCBI Taxonomy" id="4952"/>
    <lineage>
        <taxon>Eukaryota</taxon>
        <taxon>Fungi</taxon>
        <taxon>Dikarya</taxon>
        <taxon>Ascomycota</taxon>
        <taxon>Saccharomycotina</taxon>
        <taxon>Dipodascomycetes</taxon>
        <taxon>Dipodascales</taxon>
        <taxon>Dipodascales incertae sedis</taxon>
        <taxon>Yarrowia</taxon>
    </lineage>
</organism>
<dbReference type="AlphaFoldDB" id="A0A1D8N366"/>
<dbReference type="RefSeq" id="XP_068137696.1">
    <property type="nucleotide sequence ID" value="XM_068281595.1"/>
</dbReference>
<name>A0A1D8N366_YARLL</name>
<dbReference type="GeneID" id="94582251"/>
<reference evidence="1 2" key="1">
    <citation type="journal article" date="2016" name="PLoS ONE">
        <title>Sequence Assembly of Yarrowia lipolytica Strain W29/CLIB89 Shows Transposable Element Diversity.</title>
        <authorList>
            <person name="Magnan C."/>
            <person name="Yu J."/>
            <person name="Chang I."/>
            <person name="Jahn E."/>
            <person name="Kanomata Y."/>
            <person name="Wu J."/>
            <person name="Zeller M."/>
            <person name="Oakes M."/>
            <person name="Baldi P."/>
            <person name="Sandmeyer S."/>
        </authorList>
    </citation>
    <scope>NUCLEOTIDE SEQUENCE [LARGE SCALE GENOMIC DNA]</scope>
    <source>
        <strain evidence="2">CLIB89(W29)</strain>
    </source>
</reference>
<evidence type="ECO:0000313" key="1">
    <source>
        <dbReference type="EMBL" id="AOW00077.1"/>
    </source>
</evidence>
<accession>A0A1D8N366</accession>
<gene>
    <name evidence="1" type="ORF">YALI1_A00135g</name>
</gene>
<evidence type="ECO:0000313" key="2">
    <source>
        <dbReference type="Proteomes" id="UP000182444"/>
    </source>
</evidence>